<dbReference type="AlphaFoldDB" id="A0A0F7VJJ9"/>
<feature type="compositionally biased region" description="Polar residues" evidence="3">
    <location>
        <begin position="67"/>
        <end position="82"/>
    </location>
</feature>
<feature type="compositionally biased region" description="Polar residues" evidence="3">
    <location>
        <begin position="7"/>
        <end position="16"/>
    </location>
</feature>
<dbReference type="SMART" id="SM00320">
    <property type="entry name" value="WD40"/>
    <property type="match status" value="3"/>
</dbReference>
<reference evidence="5" key="1">
    <citation type="journal article" date="2015" name="Genome Announc.">
        <title>Draft genome sequence of the fungus Penicillium brasilianum MG11.</title>
        <authorList>
            <person name="Horn F."/>
            <person name="Linde J."/>
            <person name="Mattern D.J."/>
            <person name="Walther G."/>
            <person name="Guthke R."/>
            <person name="Brakhage A.A."/>
            <person name="Valiante V."/>
        </authorList>
    </citation>
    <scope>NUCLEOTIDE SEQUENCE [LARGE SCALE GENOMIC DNA]</scope>
    <source>
        <strain evidence="5">MG11</strain>
    </source>
</reference>
<dbReference type="STRING" id="104259.A0A0F7VJJ9"/>
<evidence type="ECO:0000313" key="5">
    <source>
        <dbReference type="Proteomes" id="UP000042958"/>
    </source>
</evidence>
<feature type="region of interest" description="Disordered" evidence="3">
    <location>
        <begin position="62"/>
        <end position="98"/>
    </location>
</feature>
<gene>
    <name evidence="4" type="ORF">PMG11_04670</name>
</gene>
<evidence type="ECO:0000256" key="1">
    <source>
        <dbReference type="ARBA" id="ARBA00022574"/>
    </source>
</evidence>
<keyword evidence="1" id="KW-0853">WD repeat</keyword>
<keyword evidence="5" id="KW-1185">Reference proteome</keyword>
<dbReference type="Pfam" id="PF00400">
    <property type="entry name" value="WD40"/>
    <property type="match status" value="2"/>
</dbReference>
<evidence type="ECO:0000313" key="4">
    <source>
        <dbReference type="EMBL" id="CEO60027.1"/>
    </source>
</evidence>
<name>A0A0F7VJJ9_PENBI</name>
<feature type="region of interest" description="Disordered" evidence="3">
    <location>
        <begin position="1"/>
        <end position="25"/>
    </location>
</feature>
<evidence type="ECO:0000256" key="2">
    <source>
        <dbReference type="ARBA" id="ARBA00022737"/>
    </source>
</evidence>
<proteinExistence type="predicted"/>
<dbReference type="OrthoDB" id="2911645at2759"/>
<organism evidence="4 5">
    <name type="scientific">Penicillium brasilianum</name>
    <dbReference type="NCBI Taxonomy" id="104259"/>
    <lineage>
        <taxon>Eukaryota</taxon>
        <taxon>Fungi</taxon>
        <taxon>Dikarya</taxon>
        <taxon>Ascomycota</taxon>
        <taxon>Pezizomycotina</taxon>
        <taxon>Eurotiomycetes</taxon>
        <taxon>Eurotiomycetidae</taxon>
        <taxon>Eurotiales</taxon>
        <taxon>Aspergillaceae</taxon>
        <taxon>Penicillium</taxon>
    </lineage>
</organism>
<evidence type="ECO:0000256" key="3">
    <source>
        <dbReference type="SAM" id="MobiDB-lite"/>
    </source>
</evidence>
<keyword evidence="2" id="KW-0677">Repeat</keyword>
<dbReference type="InterPro" id="IPR001680">
    <property type="entry name" value="WD40_rpt"/>
</dbReference>
<dbReference type="SUPFAM" id="SSF50969">
    <property type="entry name" value="YVTN repeat-like/Quinoprotein amine dehydrogenase"/>
    <property type="match status" value="1"/>
</dbReference>
<dbReference type="EMBL" id="CDHK01000004">
    <property type="protein sequence ID" value="CEO60027.1"/>
    <property type="molecule type" value="Genomic_DNA"/>
</dbReference>
<dbReference type="InterPro" id="IPR050349">
    <property type="entry name" value="WD_LIS1/nudF_dynein_reg"/>
</dbReference>
<dbReference type="Proteomes" id="UP000042958">
    <property type="component" value="Unassembled WGS sequence"/>
</dbReference>
<protein>
    <submittedName>
        <fullName evidence="4">Uncharacterized protein</fullName>
    </submittedName>
</protein>
<dbReference type="InterPro" id="IPR011044">
    <property type="entry name" value="Quino_amine_DH_bsu"/>
</dbReference>
<accession>A0A0F7VJJ9</accession>
<dbReference type="Gene3D" id="2.130.10.10">
    <property type="entry name" value="YVTN repeat-like/Quinoprotein amine dehydrogenase"/>
    <property type="match status" value="1"/>
</dbReference>
<dbReference type="PANTHER" id="PTHR44129">
    <property type="entry name" value="WD REPEAT-CONTAINING PROTEIN POP1"/>
    <property type="match status" value="1"/>
</dbReference>
<dbReference type="InterPro" id="IPR015943">
    <property type="entry name" value="WD40/YVTN_repeat-like_dom_sf"/>
</dbReference>
<sequence>MSEEFASMNTRITRPSISGGREPTSEVVSAMKTLLVHDNEANAADFDAAGINATGFRATESNDVDLSDTTRNGSEAHSSIRNRQVRHSRSATSSSWRGELRQRDKIQDGFKSWVSHIAFSPDGKTLVVGSGNEISLWNTDSLIKKKTKILVRGRSTHKLAFSPDGKYIAAGFHNIFYSSIASIYMWDLSALKVEAQLTEFGAKYLQITKHLCFSPDSTLLASGDSTGSVFVWPINDPGMTLFEMSLKKLLGLKFLPGGKLLLVEAQGIQTWDPITGVLLSRIHFRTELTTR</sequence>